<keyword evidence="2" id="KW-1185">Reference proteome</keyword>
<dbReference type="KEGG" id="gms:SOIL9_01230"/>
<name>A0A6P2DDA4_9BACT</name>
<gene>
    <name evidence="1" type="ORF">SOIL9_01230</name>
</gene>
<dbReference type="AlphaFoldDB" id="A0A6P2DDA4"/>
<dbReference type="EMBL" id="LR593886">
    <property type="protein sequence ID" value="VTR98890.1"/>
    <property type="molecule type" value="Genomic_DNA"/>
</dbReference>
<accession>A0A6P2DDA4</accession>
<dbReference type="RefSeq" id="WP_162671729.1">
    <property type="nucleotide sequence ID" value="NZ_LR593886.1"/>
</dbReference>
<evidence type="ECO:0000313" key="2">
    <source>
        <dbReference type="Proteomes" id="UP000464178"/>
    </source>
</evidence>
<evidence type="ECO:0000313" key="1">
    <source>
        <dbReference type="EMBL" id="VTR98890.1"/>
    </source>
</evidence>
<reference evidence="1 2" key="1">
    <citation type="submission" date="2019-05" db="EMBL/GenBank/DDBJ databases">
        <authorList>
            <consortium name="Science for Life Laboratories"/>
        </authorList>
    </citation>
    <scope>NUCLEOTIDE SEQUENCE [LARGE SCALE GENOMIC DNA]</scope>
    <source>
        <strain evidence="1">Soil9</strain>
    </source>
</reference>
<sequence length="71" mass="7630">MSDQSPRSFTVPGASFSFAYNVPVAPVISADPSPQDTTTGTLCPKAVPLVRASGLRVRPHLVVDERPRKPR</sequence>
<dbReference type="Proteomes" id="UP000464178">
    <property type="component" value="Chromosome"/>
</dbReference>
<proteinExistence type="predicted"/>
<protein>
    <submittedName>
        <fullName evidence="1">Uncharacterized protein</fullName>
    </submittedName>
</protein>
<organism evidence="1 2">
    <name type="scientific">Gemmata massiliana</name>
    <dbReference type="NCBI Taxonomy" id="1210884"/>
    <lineage>
        <taxon>Bacteria</taxon>
        <taxon>Pseudomonadati</taxon>
        <taxon>Planctomycetota</taxon>
        <taxon>Planctomycetia</taxon>
        <taxon>Gemmatales</taxon>
        <taxon>Gemmataceae</taxon>
        <taxon>Gemmata</taxon>
    </lineage>
</organism>